<dbReference type="EMBL" id="CDPU01000044">
    <property type="protein sequence ID" value="CEO54608.1"/>
    <property type="molecule type" value="Genomic_DNA"/>
</dbReference>
<feature type="compositionally biased region" description="Basic and acidic residues" evidence="7">
    <location>
        <begin position="17"/>
        <end position="33"/>
    </location>
</feature>
<evidence type="ECO:0000256" key="8">
    <source>
        <dbReference type="SAM" id="Phobius"/>
    </source>
</evidence>
<evidence type="ECO:0000256" key="2">
    <source>
        <dbReference type="ARBA" id="ARBA00008335"/>
    </source>
</evidence>
<keyword evidence="3" id="KW-0813">Transport</keyword>
<feature type="transmembrane region" description="Helical" evidence="8">
    <location>
        <begin position="561"/>
        <end position="580"/>
    </location>
</feature>
<dbReference type="InterPro" id="IPR011701">
    <property type="entry name" value="MFS"/>
</dbReference>
<feature type="transmembrane region" description="Helical" evidence="8">
    <location>
        <begin position="141"/>
        <end position="158"/>
    </location>
</feature>
<feature type="transmembrane region" description="Helical" evidence="8">
    <location>
        <begin position="235"/>
        <end position="254"/>
    </location>
</feature>
<feature type="transmembrane region" description="Helical" evidence="8">
    <location>
        <begin position="78"/>
        <end position="101"/>
    </location>
</feature>
<dbReference type="AlphaFoldDB" id="A0A0B7KAR9"/>
<dbReference type="PANTHER" id="PTHR23501:SF3">
    <property type="entry name" value="MAJOR FACILITATOR SUPERFAMILY (MFS) PROFILE DOMAIN-CONTAINING PROTEIN"/>
    <property type="match status" value="1"/>
</dbReference>
<evidence type="ECO:0000256" key="5">
    <source>
        <dbReference type="ARBA" id="ARBA00022989"/>
    </source>
</evidence>
<feature type="transmembrane region" description="Helical" evidence="8">
    <location>
        <begin position="315"/>
        <end position="335"/>
    </location>
</feature>
<reference evidence="9" key="1">
    <citation type="submission" date="2015-01" db="EMBL/GenBank/DDBJ databases">
        <authorList>
            <person name="Durling Mikael"/>
        </authorList>
    </citation>
    <scope>NUCLEOTIDE SEQUENCE</scope>
</reference>
<dbReference type="Pfam" id="PF07690">
    <property type="entry name" value="MFS_1"/>
    <property type="match status" value="1"/>
</dbReference>
<accession>A0A0B7KAR9</accession>
<dbReference type="PANTHER" id="PTHR23501">
    <property type="entry name" value="MAJOR FACILITATOR SUPERFAMILY"/>
    <property type="match status" value="1"/>
</dbReference>
<dbReference type="SUPFAM" id="SSF103473">
    <property type="entry name" value="MFS general substrate transporter"/>
    <property type="match status" value="2"/>
</dbReference>
<comment type="subcellular location">
    <subcellularLocation>
        <location evidence="1">Membrane</location>
        <topology evidence="1">Multi-pass membrane protein</topology>
    </subcellularLocation>
</comment>
<protein>
    <recommendedName>
        <fullName evidence="10">Major facilitator superfamily (MFS) profile domain-containing protein</fullName>
    </recommendedName>
</protein>
<feature type="transmembrane region" description="Helical" evidence="8">
    <location>
        <begin position="423"/>
        <end position="441"/>
    </location>
</feature>
<feature type="transmembrane region" description="Helical" evidence="8">
    <location>
        <begin position="447"/>
        <end position="468"/>
    </location>
</feature>
<dbReference type="Gene3D" id="1.20.1250.20">
    <property type="entry name" value="MFS general substrate transporter like domains"/>
    <property type="match status" value="1"/>
</dbReference>
<feature type="transmembrane region" description="Helical" evidence="8">
    <location>
        <begin position="489"/>
        <end position="511"/>
    </location>
</feature>
<name>A0A0B7KAR9_BIOOC</name>
<proteinExistence type="inferred from homology"/>
<feature type="transmembrane region" description="Helical" evidence="8">
    <location>
        <begin position="355"/>
        <end position="372"/>
    </location>
</feature>
<keyword evidence="4 8" id="KW-0812">Transmembrane</keyword>
<feature type="transmembrane region" description="Helical" evidence="8">
    <location>
        <begin position="197"/>
        <end position="215"/>
    </location>
</feature>
<organism evidence="9">
    <name type="scientific">Bionectria ochroleuca</name>
    <name type="common">Gliocladium roseum</name>
    <dbReference type="NCBI Taxonomy" id="29856"/>
    <lineage>
        <taxon>Eukaryota</taxon>
        <taxon>Fungi</taxon>
        <taxon>Dikarya</taxon>
        <taxon>Ascomycota</taxon>
        <taxon>Pezizomycotina</taxon>
        <taxon>Sordariomycetes</taxon>
        <taxon>Hypocreomycetidae</taxon>
        <taxon>Hypocreales</taxon>
        <taxon>Bionectriaceae</taxon>
        <taxon>Clonostachys</taxon>
    </lineage>
</organism>
<comment type="similarity">
    <text evidence="2">Belongs to the major facilitator superfamily.</text>
</comment>
<gene>
    <name evidence="9" type="ORF">BN869_000010666_1</name>
</gene>
<dbReference type="FunFam" id="1.20.1250.20:FF:000284">
    <property type="entry name" value="Siderophore iron transporter mirB"/>
    <property type="match status" value="1"/>
</dbReference>
<dbReference type="GO" id="GO:0005886">
    <property type="term" value="C:plasma membrane"/>
    <property type="evidence" value="ECO:0007669"/>
    <property type="project" value="TreeGrafter"/>
</dbReference>
<dbReference type="GO" id="GO:0022857">
    <property type="term" value="F:transmembrane transporter activity"/>
    <property type="evidence" value="ECO:0007669"/>
    <property type="project" value="InterPro"/>
</dbReference>
<evidence type="ECO:0000313" key="9">
    <source>
        <dbReference type="EMBL" id="CEO54608.1"/>
    </source>
</evidence>
<feature type="region of interest" description="Disordered" evidence="7">
    <location>
        <begin position="1"/>
        <end position="33"/>
    </location>
</feature>
<feature type="transmembrane region" description="Helical" evidence="8">
    <location>
        <begin position="107"/>
        <end position="129"/>
    </location>
</feature>
<feature type="transmembrane region" description="Helical" evidence="8">
    <location>
        <begin position="392"/>
        <end position="416"/>
    </location>
</feature>
<evidence type="ECO:0000256" key="7">
    <source>
        <dbReference type="SAM" id="MobiDB-lite"/>
    </source>
</evidence>
<sequence length="596" mass="66184">MRFLPKFSSNDNDVVDEVAHRDAEDTGPENKEAGVVTEKIDSDYENEQIAKAEYQHGDEAIRATTQVWSKYHLYASYFLIWLICFVQAFSAGIIGTMTPYVTSSFQYHSLTATMSIAASLVSGLIKLPFAKLLNIWGRPQAFGIMIIIVTMGIVMMAACNNVETYAAALVFYNVGYSTISFATTILIADTSALKSRALAIAVSATPYLFTVWAYGPAAERVLADGGIGFRWGIGIWAIIYPVVCVPLFALLYYYQKKAEKLGMIKREPSGRTFAQSCVHWFNEFDIFGILILATGLALFLLAFAIYSYQADTWKSPLIICFIIFGALLIVGFVVWERWFAPVTFIPWRLIANRTVFFTYTMVASIYCAWYIWDNYFYSFLIVVFDESVTNATYITNIYTMGSTLASLIMGVVIYYNGRLKWQALYFGVPLTILGVGLMIHFRNPDSQIGYIVMCQIFIAFGGGVLVICEQMTIMAVCSQGEIPSLMAMETMISSVGGSIGSAIAAGMWTGIFPVKLLEYLPAESQGDFASIYGDLTVQSGYPVGSATRDSINLAYSETQRLMLITATCLYIITLGSVLMWKDVNVKKINQVKGTVF</sequence>
<dbReference type="InterPro" id="IPR036259">
    <property type="entry name" value="MFS_trans_sf"/>
</dbReference>
<keyword evidence="5 8" id="KW-1133">Transmembrane helix</keyword>
<evidence type="ECO:0000256" key="4">
    <source>
        <dbReference type="ARBA" id="ARBA00022692"/>
    </source>
</evidence>
<evidence type="ECO:0000256" key="6">
    <source>
        <dbReference type="ARBA" id="ARBA00023136"/>
    </source>
</evidence>
<evidence type="ECO:0000256" key="3">
    <source>
        <dbReference type="ARBA" id="ARBA00022448"/>
    </source>
</evidence>
<feature type="transmembrane region" description="Helical" evidence="8">
    <location>
        <begin position="164"/>
        <end position="188"/>
    </location>
</feature>
<keyword evidence="6 8" id="KW-0472">Membrane</keyword>
<evidence type="ECO:0000256" key="1">
    <source>
        <dbReference type="ARBA" id="ARBA00004141"/>
    </source>
</evidence>
<evidence type="ECO:0008006" key="10">
    <source>
        <dbReference type="Google" id="ProtNLM"/>
    </source>
</evidence>
<feature type="transmembrane region" description="Helical" evidence="8">
    <location>
        <begin position="286"/>
        <end position="309"/>
    </location>
</feature>